<organism evidence="1 2">
    <name type="scientific">Phytohabitans suffuscus</name>
    <dbReference type="NCBI Taxonomy" id="624315"/>
    <lineage>
        <taxon>Bacteria</taxon>
        <taxon>Bacillati</taxon>
        <taxon>Actinomycetota</taxon>
        <taxon>Actinomycetes</taxon>
        <taxon>Micromonosporales</taxon>
        <taxon>Micromonosporaceae</taxon>
    </lineage>
</organism>
<dbReference type="Proteomes" id="UP000503011">
    <property type="component" value="Chromosome"/>
</dbReference>
<keyword evidence="2" id="KW-1185">Reference proteome</keyword>
<evidence type="ECO:0000313" key="1">
    <source>
        <dbReference type="EMBL" id="BCB87391.1"/>
    </source>
</evidence>
<evidence type="ECO:0000313" key="2">
    <source>
        <dbReference type="Proteomes" id="UP000503011"/>
    </source>
</evidence>
<reference evidence="1 2" key="2">
    <citation type="submission" date="2020-03" db="EMBL/GenBank/DDBJ databases">
        <authorList>
            <person name="Ichikawa N."/>
            <person name="Kimura A."/>
            <person name="Kitahashi Y."/>
            <person name="Uohara A."/>
        </authorList>
    </citation>
    <scope>NUCLEOTIDE SEQUENCE [LARGE SCALE GENOMIC DNA]</scope>
    <source>
        <strain evidence="1 2">NBRC 105367</strain>
    </source>
</reference>
<accession>A0A6F8YN71</accession>
<gene>
    <name evidence="1" type="ORF">Psuf_047040</name>
</gene>
<dbReference type="RefSeq" id="WP_173158925.1">
    <property type="nucleotide sequence ID" value="NZ_AP022871.1"/>
</dbReference>
<dbReference type="KEGG" id="psuu:Psuf_047040"/>
<proteinExistence type="predicted"/>
<dbReference type="EMBL" id="AP022871">
    <property type="protein sequence ID" value="BCB87391.1"/>
    <property type="molecule type" value="Genomic_DNA"/>
</dbReference>
<sequence length="391" mass="42994">MIDVRITDRAALAARSPSELAMYLRAHGWRLRDRNETSARWTTGEGDEEFEVLQPLESRLRDYGARILDVLRVLAVVEERSELDILGDISNVSMDVHLIRAFPTDSGPGMIGLDDGVQAFESLRNLVVAAAYSVSADQPKAVQPARKPAEVLRYVREVRIGPSAEGSFVLSVHTPVPPRLTSGQASLFDQTSEDFEPAEPFERQVSLRIYDAAQAAYNAANDALVDVNGLDSFTRSIRQGVSANLCEALVGLGGEAGHPFELSLSLAASRPLTRRSLPPVRFRRDHLPVLAAAAQELRELTAEEAVSVTGNVVRLHREGVGSGEISVAGTVEGDDRLRRIWIDLAESDYAEAVRAHHEMLQVSVRGDLVRNGTRVYLRNPSVFRVIDEDRD</sequence>
<name>A0A6F8YN71_9ACTN</name>
<reference evidence="1 2" key="1">
    <citation type="submission" date="2020-03" db="EMBL/GenBank/DDBJ databases">
        <title>Whole genome shotgun sequence of Phytohabitans suffuscus NBRC 105367.</title>
        <authorList>
            <person name="Komaki H."/>
            <person name="Tamura T."/>
        </authorList>
    </citation>
    <scope>NUCLEOTIDE SEQUENCE [LARGE SCALE GENOMIC DNA]</scope>
    <source>
        <strain evidence="1 2">NBRC 105367</strain>
    </source>
</reference>
<dbReference type="AlphaFoldDB" id="A0A6F8YN71"/>
<protein>
    <submittedName>
        <fullName evidence="1">Uncharacterized protein</fullName>
    </submittedName>
</protein>